<feature type="transmembrane region" description="Helical" evidence="10">
    <location>
        <begin position="164"/>
        <end position="185"/>
    </location>
</feature>
<sequence>MMTAPGLLANETVCYSANMITGNGVFGTEDPLSYSLPLFLFQFILIVLTTRLVTILLKPLNQSRVFCELLAGIILGPSVMGRWYRMDSDVFPKFSIPLLETVANIGILYFVFMIGLGMEFSVIRKNGKKALAIASVGIFLPFIIGCAFSFFLHNITVPVREDTFTIFFSVALSVTALPVVMHMLAELRLLDMEIGKIAISLWIILTSIVFIIFCVLAVRPAIVWLARKNNPDEESLSTFTVPVILAGVMILGVTTDAIGVHPIFGAFVFGLVFPRGPLQVTLVEKLEDFVTGFLLPLFFVTVGFKTDVSKIHGGPTWVTLILAIVLSFVGKVAGTVLVALFFKMPFHEGIALGLLMNSKGLVELIGLGLNHGTDHKCYSSADQMTGRHYHMGLRMSKNPGITLNVIRFLPGPEAEENAITMDPSTHDDRNEHGILTMEMVKEIEKQLDDDYIKEVRRMKVDDESFSYIEKVVNNGDETVSAIKSLDNIHDLYIVGRGKGILVSPLTAGLTEWSECPELGVIGDLLASDFVATVSVLVVQQYMGVVPHDEVIGTPNHVFSQQQQQQQQQDHCIIKLSQTLRD</sequence>
<keyword evidence="6 10" id="KW-1133">Transmembrane helix</keyword>
<keyword evidence="8 10" id="KW-0472">Membrane</keyword>
<dbReference type="GO" id="GO:1902600">
    <property type="term" value="P:proton transmembrane transport"/>
    <property type="evidence" value="ECO:0007669"/>
    <property type="project" value="InterPro"/>
</dbReference>
<keyword evidence="5" id="KW-0630">Potassium</keyword>
<evidence type="ECO:0000256" key="9">
    <source>
        <dbReference type="ARBA" id="ARBA00038341"/>
    </source>
</evidence>
<feature type="transmembrane region" description="Helical" evidence="10">
    <location>
        <begin position="96"/>
        <end position="118"/>
    </location>
</feature>
<comment type="similarity">
    <text evidence="9">Belongs to the monovalent cation:proton antiporter 2 (CPA2) transporter (TC 2.A.37) family. CHX (TC 2.A.37.4) subfamily.</text>
</comment>
<dbReference type="GO" id="GO:0012505">
    <property type="term" value="C:endomembrane system"/>
    <property type="evidence" value="ECO:0007669"/>
    <property type="project" value="TreeGrafter"/>
</dbReference>
<organism evidence="13 14">
    <name type="scientific">Actinidia rufa</name>
    <dbReference type="NCBI Taxonomy" id="165716"/>
    <lineage>
        <taxon>Eukaryota</taxon>
        <taxon>Viridiplantae</taxon>
        <taxon>Streptophyta</taxon>
        <taxon>Embryophyta</taxon>
        <taxon>Tracheophyta</taxon>
        <taxon>Spermatophyta</taxon>
        <taxon>Magnoliopsida</taxon>
        <taxon>eudicotyledons</taxon>
        <taxon>Gunneridae</taxon>
        <taxon>Pentapetalae</taxon>
        <taxon>asterids</taxon>
        <taxon>Ericales</taxon>
        <taxon>Actinidiaceae</taxon>
        <taxon>Actinidia</taxon>
    </lineage>
</organism>
<dbReference type="OrthoDB" id="2687058at2759"/>
<feature type="domain" description="Cation/H+ exchanger transmembrane" evidence="11">
    <location>
        <begin position="199"/>
        <end position="367"/>
    </location>
</feature>
<evidence type="ECO:0000256" key="1">
    <source>
        <dbReference type="ARBA" id="ARBA00004141"/>
    </source>
</evidence>
<evidence type="ECO:0000313" key="13">
    <source>
        <dbReference type="EMBL" id="GFZ19488.1"/>
    </source>
</evidence>
<evidence type="ECO:0000259" key="12">
    <source>
        <dbReference type="Pfam" id="PF23259"/>
    </source>
</evidence>
<dbReference type="PANTHER" id="PTHR32468">
    <property type="entry name" value="CATION/H + ANTIPORTER"/>
    <property type="match status" value="1"/>
</dbReference>
<evidence type="ECO:0000259" key="11">
    <source>
        <dbReference type="Pfam" id="PF00999"/>
    </source>
</evidence>
<evidence type="ECO:0000256" key="10">
    <source>
        <dbReference type="SAM" id="Phobius"/>
    </source>
</evidence>
<dbReference type="Proteomes" id="UP000585474">
    <property type="component" value="Unassembled WGS sequence"/>
</dbReference>
<dbReference type="PANTHER" id="PTHR32468:SF26">
    <property type="entry name" value="CATION_H(+) ANTIPORTER 15"/>
    <property type="match status" value="1"/>
</dbReference>
<keyword evidence="3" id="KW-0633">Potassium transport</keyword>
<comment type="subcellular location">
    <subcellularLocation>
        <location evidence="1">Membrane</location>
        <topology evidence="1">Multi-pass membrane protein</topology>
    </subcellularLocation>
</comment>
<feature type="transmembrane region" description="Helical" evidence="10">
    <location>
        <begin position="243"/>
        <end position="274"/>
    </location>
</feature>
<keyword evidence="2" id="KW-0813">Transport</keyword>
<dbReference type="Gene3D" id="1.20.1530.20">
    <property type="match status" value="2"/>
</dbReference>
<dbReference type="GO" id="GO:0015297">
    <property type="term" value="F:antiporter activity"/>
    <property type="evidence" value="ECO:0007669"/>
    <property type="project" value="InterPro"/>
</dbReference>
<dbReference type="GO" id="GO:0006885">
    <property type="term" value="P:regulation of pH"/>
    <property type="evidence" value="ECO:0007669"/>
    <property type="project" value="TreeGrafter"/>
</dbReference>
<evidence type="ECO:0000313" key="14">
    <source>
        <dbReference type="Proteomes" id="UP000585474"/>
    </source>
</evidence>
<feature type="transmembrane region" description="Helical" evidence="10">
    <location>
        <begin position="65"/>
        <end position="84"/>
    </location>
</feature>
<dbReference type="Pfam" id="PF00999">
    <property type="entry name" value="Na_H_Exchanger"/>
    <property type="match status" value="1"/>
</dbReference>
<evidence type="ECO:0000256" key="6">
    <source>
        <dbReference type="ARBA" id="ARBA00022989"/>
    </source>
</evidence>
<feature type="transmembrane region" description="Helical" evidence="10">
    <location>
        <begin position="197"/>
        <end position="223"/>
    </location>
</feature>
<dbReference type="GO" id="GO:0016020">
    <property type="term" value="C:membrane"/>
    <property type="evidence" value="ECO:0007669"/>
    <property type="project" value="UniProtKB-SubCell"/>
</dbReference>
<feature type="transmembrane region" description="Helical" evidence="10">
    <location>
        <begin position="130"/>
        <end position="152"/>
    </location>
</feature>
<comment type="caution">
    <text evidence="13">The sequence shown here is derived from an EMBL/GenBank/DDBJ whole genome shotgun (WGS) entry which is preliminary data.</text>
</comment>
<evidence type="ECO:0000256" key="2">
    <source>
        <dbReference type="ARBA" id="ARBA00022448"/>
    </source>
</evidence>
<evidence type="ECO:0000256" key="7">
    <source>
        <dbReference type="ARBA" id="ARBA00023065"/>
    </source>
</evidence>
<dbReference type="InterPro" id="IPR006153">
    <property type="entry name" value="Cation/H_exchanger_TM"/>
</dbReference>
<keyword evidence="7" id="KW-0406">Ion transport</keyword>
<evidence type="ECO:0000256" key="5">
    <source>
        <dbReference type="ARBA" id="ARBA00022958"/>
    </source>
</evidence>
<dbReference type="AlphaFoldDB" id="A0A7J0H8Y5"/>
<feature type="transmembrane region" description="Helical" evidence="10">
    <location>
        <begin position="316"/>
        <end position="342"/>
    </location>
</feature>
<evidence type="ECO:0000256" key="3">
    <source>
        <dbReference type="ARBA" id="ARBA00022538"/>
    </source>
</evidence>
<gene>
    <name evidence="13" type="ORF">Acr_28g0001930</name>
</gene>
<feature type="domain" description="Cation/H(+) antiporter C-terminal" evidence="12">
    <location>
        <begin position="391"/>
        <end position="543"/>
    </location>
</feature>
<reference evidence="13 14" key="1">
    <citation type="submission" date="2019-07" db="EMBL/GenBank/DDBJ databases">
        <title>De Novo Assembly of kiwifruit Actinidia rufa.</title>
        <authorList>
            <person name="Sugita-Konishi S."/>
            <person name="Sato K."/>
            <person name="Mori E."/>
            <person name="Abe Y."/>
            <person name="Kisaki G."/>
            <person name="Hamano K."/>
            <person name="Suezawa K."/>
            <person name="Otani M."/>
            <person name="Fukuda T."/>
            <person name="Manabe T."/>
            <person name="Gomi K."/>
            <person name="Tabuchi M."/>
            <person name="Akimitsu K."/>
            <person name="Kataoka I."/>
        </authorList>
    </citation>
    <scope>NUCLEOTIDE SEQUENCE [LARGE SCALE GENOMIC DNA]</scope>
    <source>
        <strain evidence="14">cv. Fuchu</strain>
    </source>
</reference>
<dbReference type="InterPro" id="IPR057290">
    <property type="entry name" value="CHX17_C"/>
</dbReference>
<evidence type="ECO:0000256" key="8">
    <source>
        <dbReference type="ARBA" id="ARBA00023136"/>
    </source>
</evidence>
<accession>A0A7J0H8Y5</accession>
<dbReference type="Pfam" id="PF23259">
    <property type="entry name" value="CHX17_C"/>
    <property type="match status" value="1"/>
</dbReference>
<dbReference type="EMBL" id="BJWL01000028">
    <property type="protein sequence ID" value="GFZ19488.1"/>
    <property type="molecule type" value="Genomic_DNA"/>
</dbReference>
<dbReference type="InterPro" id="IPR050794">
    <property type="entry name" value="CPA2_transporter"/>
</dbReference>
<dbReference type="GO" id="GO:0006813">
    <property type="term" value="P:potassium ion transport"/>
    <property type="evidence" value="ECO:0007669"/>
    <property type="project" value="UniProtKB-KW"/>
</dbReference>
<keyword evidence="4 10" id="KW-0812">Transmembrane</keyword>
<evidence type="ECO:0000256" key="4">
    <source>
        <dbReference type="ARBA" id="ARBA00022692"/>
    </source>
</evidence>
<feature type="transmembrane region" description="Helical" evidence="10">
    <location>
        <begin position="286"/>
        <end position="304"/>
    </location>
</feature>
<name>A0A7J0H8Y5_9ERIC</name>
<proteinExistence type="inferred from homology"/>
<keyword evidence="14" id="KW-1185">Reference proteome</keyword>
<dbReference type="InterPro" id="IPR038770">
    <property type="entry name" value="Na+/solute_symporter_sf"/>
</dbReference>
<feature type="transmembrane region" description="Helical" evidence="10">
    <location>
        <begin position="34"/>
        <end position="53"/>
    </location>
</feature>
<protein>
    <submittedName>
        <fullName evidence="13">Cation/hydrogen exchanger 15</fullName>
    </submittedName>
</protein>